<dbReference type="EMBL" id="KT246902">
    <property type="protein sequence ID" value="ALL40993.1"/>
    <property type="molecule type" value="mRNA"/>
</dbReference>
<evidence type="ECO:0000256" key="1">
    <source>
        <dbReference type="SAM" id="SignalP"/>
    </source>
</evidence>
<dbReference type="AlphaFoldDB" id="A0A0S1MJG3"/>
<sequence>MIYNSKVLLAIGFLFIMELAAMGFEENTGILRNSNQKRLARLSKRKLNVNVRSLVTIPPFYAGSSLVSAGSYDPYEHY</sequence>
<reference evidence="2" key="1">
    <citation type="submission" date="2015-07" db="EMBL/GenBank/DDBJ databases">
        <title>Elucidating the P. pachyrhizi secretome and potential effectors.</title>
        <authorList>
            <person name="de Carvalho M.C.C.G."/>
            <person name="Nascimento L.C."/>
            <person name="Darben L.M."/>
            <person name="Polizel-Podanosqui A.M."/>
            <person name="Lopes-Caitar V.S."/>
            <person name="Rocha C.S."/>
            <person name="Qi M."/>
            <person name="Carazolle M."/>
            <person name="Kuwahara M.K."/>
            <person name="Pereira G.A.G."/>
            <person name="Abdelnoor R.V."/>
            <person name="Whitham S.A."/>
            <person name="Marcelino-Guimaraes F.C."/>
        </authorList>
    </citation>
    <scope>NUCLEOTIDE SEQUENCE</scope>
</reference>
<proteinExistence type="evidence at transcript level"/>
<evidence type="ECO:0000313" key="2">
    <source>
        <dbReference type="EMBL" id="ALL40993.1"/>
    </source>
</evidence>
<name>A0A0S1MJG3_PHAPC</name>
<feature type="signal peptide" evidence="1">
    <location>
        <begin position="1"/>
        <end position="23"/>
    </location>
</feature>
<protein>
    <submittedName>
        <fullName evidence="2">Uncharacterized protein</fullName>
    </submittedName>
</protein>
<feature type="chain" id="PRO_5006589026" evidence="1">
    <location>
        <begin position="24"/>
        <end position="78"/>
    </location>
</feature>
<organism evidence="2">
    <name type="scientific">Phakopsora pachyrhizi</name>
    <name type="common">Asian soybean rust disease fungus</name>
    <dbReference type="NCBI Taxonomy" id="170000"/>
    <lineage>
        <taxon>Eukaryota</taxon>
        <taxon>Fungi</taxon>
        <taxon>Dikarya</taxon>
        <taxon>Basidiomycota</taxon>
        <taxon>Pucciniomycotina</taxon>
        <taxon>Pucciniomycetes</taxon>
        <taxon>Pucciniales</taxon>
        <taxon>Phakopsoraceae</taxon>
        <taxon>Phakopsora</taxon>
    </lineage>
</organism>
<accession>A0A0S1MJG3</accession>
<keyword evidence="1" id="KW-0732">Signal</keyword>